<feature type="region of interest" description="Disordered" evidence="3">
    <location>
        <begin position="20"/>
        <end position="49"/>
    </location>
</feature>
<dbReference type="InterPro" id="IPR002885">
    <property type="entry name" value="PPR_rpt"/>
</dbReference>
<accession>A0A6P4AJF5</accession>
<dbReference type="InParanoid" id="A0A6P4AJF5"/>
<evidence type="ECO:0000259" key="4">
    <source>
        <dbReference type="Pfam" id="PF17177"/>
    </source>
</evidence>
<reference evidence="5" key="1">
    <citation type="submission" date="2025-05" db="UniProtKB">
        <authorList>
            <consortium name="RefSeq"/>
        </authorList>
    </citation>
    <scope>NUCLEOTIDE SEQUENCE [LARGE SCALE GENOMIC DNA]</scope>
</reference>
<evidence type="ECO:0000256" key="2">
    <source>
        <dbReference type="PROSITE-ProRule" id="PRU00708"/>
    </source>
</evidence>
<dbReference type="Proteomes" id="UP001652623">
    <property type="component" value="Chromosome 1"/>
</dbReference>
<name>A0A6P4AJF5_ZIZJJ</name>
<sequence>MSAVKGRSLSSLFLRSGPAVKIKSKPKTKHSSSSSSSCLPKADDANPEQHVSSLGAFTSQDATKRPINSLLRSSNSTSGNCKNQLPDTIRSLLKSPILDNSPDLLEIPGEQEIPGERSLEKELDVSLFGVDLKNNISSRRKEVSRQRKQKWIFKSSQENRFNSLVRMCAEKLGTETAVEVFGKMGKETGVKEYNALINICVKNAKDSIDEEVALQQIHKAFLLFKSIKEQGFQLEEETYGPFLGYLIEMGMVKEFHFFCEVIKGENPCSLSRLGYYEMLLWIRVDNKEKIQELCNYVMTGDGENKLSLLENYLLALCESERKKELLQILEVVDVTKFSSVECIASIFNILGKLIMESFAENLFMALRACDYGEEKITKFIYSYVVGIPNLAVEDVISNFKNLHVKLEVSLSCASYEKLIAYCCDSHEVHVALDLVDEICQKGLDLSIEVLHSIFRAMEETSNFNLVHRVYSVICHQTLKPNNETFRLMITLCVKMKDFDGAYGMLNDLEKMNLRPTANMYNAILGGYFREKNTYSAKKLLKQMEEADVKRDSLTYCYLLSNCESEDDIKKYYEEMKRSGIDDTKHVFMALINAYASLGQFEKAKQVVSDKGISDKSWNEINSALAQALSENGQWFDALDIYKQIGSALEPKAVISLIENVPSDGELSTLLKLLEEINASNYWVDGCCRVILYCVRYKHLSPAINLLKQLRDKFCNDELVHESLFDEVFCLIGDSDPTYLQMGLDLLRVVKNDFGITPSRKCLDFLLHACVNAKDLRNSKLVWKEYKEAGLPYNILNFLRMYQAFLAAGDHKAAKIFLTHVPKDDPDVRRVIRECETSYSQMSIYTSETEKKKKNRSKTRI</sequence>
<dbReference type="NCBIfam" id="TIGR00756">
    <property type="entry name" value="PPR"/>
    <property type="match status" value="1"/>
</dbReference>
<dbReference type="FunCoup" id="A0A6P4AJF5">
    <property type="interactions" value="1191"/>
</dbReference>
<keyword evidence="1" id="KW-0677">Repeat</keyword>
<keyword evidence="5" id="KW-1185">Reference proteome</keyword>
<evidence type="ECO:0000256" key="3">
    <source>
        <dbReference type="SAM" id="MobiDB-lite"/>
    </source>
</evidence>
<feature type="repeat" description="PPR" evidence="2">
    <location>
        <begin position="516"/>
        <end position="550"/>
    </location>
</feature>
<organism evidence="5 6">
    <name type="scientific">Ziziphus jujuba</name>
    <name type="common">Chinese jujube</name>
    <name type="synonym">Ziziphus sativa</name>
    <dbReference type="NCBI Taxonomy" id="326968"/>
    <lineage>
        <taxon>Eukaryota</taxon>
        <taxon>Viridiplantae</taxon>
        <taxon>Streptophyta</taxon>
        <taxon>Embryophyta</taxon>
        <taxon>Tracheophyta</taxon>
        <taxon>Spermatophyta</taxon>
        <taxon>Magnoliopsida</taxon>
        <taxon>eudicotyledons</taxon>
        <taxon>Gunneridae</taxon>
        <taxon>Pentapetalae</taxon>
        <taxon>rosids</taxon>
        <taxon>fabids</taxon>
        <taxon>Rosales</taxon>
        <taxon>Rhamnaceae</taxon>
        <taxon>Paliureae</taxon>
        <taxon>Ziziphus</taxon>
    </lineage>
</organism>
<dbReference type="InterPro" id="IPR033443">
    <property type="entry name" value="PROP1-like_PPR_dom"/>
</dbReference>
<dbReference type="PROSITE" id="PS51375">
    <property type="entry name" value="PPR"/>
    <property type="match status" value="2"/>
</dbReference>
<dbReference type="GeneID" id="107431429"/>
<evidence type="ECO:0000256" key="1">
    <source>
        <dbReference type="ARBA" id="ARBA00022737"/>
    </source>
</evidence>
<dbReference type="RefSeq" id="XP_015897824.3">
    <property type="nucleotide sequence ID" value="XM_016042338.4"/>
</dbReference>
<protein>
    <submittedName>
        <fullName evidence="6">Pentatricopeptide repeat-containing protein At4g04790, mitochondrial</fullName>
    </submittedName>
</protein>
<dbReference type="PANTHER" id="PTHR47262:SF1">
    <property type="entry name" value="OS02G0132600 PROTEIN"/>
    <property type="match status" value="1"/>
</dbReference>
<dbReference type="AlphaFoldDB" id="A0A6P4AJF5"/>
<reference evidence="6" key="2">
    <citation type="submission" date="2025-08" db="UniProtKB">
        <authorList>
            <consortium name="RefSeq"/>
        </authorList>
    </citation>
    <scope>IDENTIFICATION</scope>
    <source>
        <tissue evidence="6">Seedling</tissue>
    </source>
</reference>
<dbReference type="Pfam" id="PF17177">
    <property type="entry name" value="PPR_long"/>
    <property type="match status" value="1"/>
</dbReference>
<gene>
    <name evidence="6" type="primary">LOC107431429</name>
</gene>
<dbReference type="Gene3D" id="1.25.40.10">
    <property type="entry name" value="Tetratricopeptide repeat domain"/>
    <property type="match status" value="3"/>
</dbReference>
<dbReference type="Pfam" id="PF01535">
    <property type="entry name" value="PPR"/>
    <property type="match status" value="1"/>
</dbReference>
<dbReference type="KEGG" id="zju:107431429"/>
<dbReference type="PANTHER" id="PTHR47262">
    <property type="entry name" value="OS02G0132600 PROTEIN"/>
    <property type="match status" value="1"/>
</dbReference>
<feature type="repeat" description="PPR" evidence="2">
    <location>
        <begin position="481"/>
        <end position="515"/>
    </location>
</feature>
<dbReference type="InterPro" id="IPR011990">
    <property type="entry name" value="TPR-like_helical_dom_sf"/>
</dbReference>
<feature type="domain" description="PROP1-like PPR" evidence="4">
    <location>
        <begin position="414"/>
        <end position="577"/>
    </location>
</feature>
<evidence type="ECO:0000313" key="6">
    <source>
        <dbReference type="RefSeq" id="XP_015897824.3"/>
    </source>
</evidence>
<evidence type="ECO:0000313" key="5">
    <source>
        <dbReference type="Proteomes" id="UP001652623"/>
    </source>
</evidence>
<proteinExistence type="predicted"/>